<reference evidence="2" key="1">
    <citation type="submission" date="2020-02" db="EMBL/GenBank/DDBJ databases">
        <authorList>
            <person name="Meier V. D."/>
        </authorList>
    </citation>
    <scope>NUCLEOTIDE SEQUENCE</scope>
    <source>
        <strain evidence="2">AVDCRST_MAG45</strain>
    </source>
</reference>
<protein>
    <recommendedName>
        <fullName evidence="1">HNH nuclease domain-containing protein</fullName>
    </recommendedName>
</protein>
<proteinExistence type="predicted"/>
<sequence length="226" mass="25252">MDIVNRAIVYRYRAGSVDQADNRALRAAFEMQVPLIYLHGIAPGQYMVVQPVFITRDDPASASVLLEVGLPAADVRGEGLVSAPDAREYALAEVRLRLHQQRFRQDVLRAYRHRCTVCALREPALVQAAHIVEDRAEQGVAAVVNGLALCAIHHLAYDRNLMGIDPVGVVHIAKRLLDEQDGPMLREGLQGFHGRGISVPHRRQERPEPDRLEQRFDVFTRISDAA</sequence>
<feature type="domain" description="HNH nuclease" evidence="1">
    <location>
        <begin position="115"/>
        <end position="165"/>
    </location>
</feature>
<dbReference type="AlphaFoldDB" id="A0A6J4T0A9"/>
<evidence type="ECO:0000313" key="2">
    <source>
        <dbReference type="EMBL" id="CAA9509824.1"/>
    </source>
</evidence>
<accession>A0A6J4T0A9</accession>
<dbReference type="EMBL" id="CADCVU010000155">
    <property type="protein sequence ID" value="CAA9509824.1"/>
    <property type="molecule type" value="Genomic_DNA"/>
</dbReference>
<evidence type="ECO:0000259" key="1">
    <source>
        <dbReference type="Pfam" id="PF13391"/>
    </source>
</evidence>
<dbReference type="InterPro" id="IPR003615">
    <property type="entry name" value="HNH_nuc"/>
</dbReference>
<dbReference type="Pfam" id="PF13391">
    <property type="entry name" value="HNH_2"/>
    <property type="match status" value="1"/>
</dbReference>
<name>A0A6J4T0A9_9ACTN</name>
<organism evidence="2">
    <name type="scientific">uncultured Solirubrobacterales bacterium</name>
    <dbReference type="NCBI Taxonomy" id="768556"/>
    <lineage>
        <taxon>Bacteria</taxon>
        <taxon>Bacillati</taxon>
        <taxon>Actinomycetota</taxon>
        <taxon>Thermoleophilia</taxon>
        <taxon>Solirubrobacterales</taxon>
        <taxon>environmental samples</taxon>
    </lineage>
</organism>
<gene>
    <name evidence="2" type="ORF">AVDCRST_MAG45-1839</name>
</gene>